<dbReference type="Proteomes" id="UP000783742">
    <property type="component" value="Unassembled WGS sequence"/>
</dbReference>
<evidence type="ECO:0000313" key="1">
    <source>
        <dbReference type="EMBL" id="MBU5669855.1"/>
    </source>
</evidence>
<accession>A0ABS6FKZ1</accession>
<proteinExistence type="predicted"/>
<gene>
    <name evidence="1" type="ORF">KQI68_08410</name>
</gene>
<dbReference type="EMBL" id="JAHLQO010000005">
    <property type="protein sequence ID" value="MBU5669855.1"/>
    <property type="molecule type" value="Genomic_DNA"/>
</dbReference>
<reference evidence="1 2" key="1">
    <citation type="submission" date="2021-06" db="EMBL/GenBank/DDBJ databases">
        <authorList>
            <person name="Sun Q."/>
            <person name="Li D."/>
        </authorList>
    </citation>
    <scope>NUCLEOTIDE SEQUENCE [LARGE SCALE GENOMIC DNA]</scope>
    <source>
        <strain evidence="1 2">MSJ-1</strain>
    </source>
</reference>
<comment type="caution">
    <text evidence="1">The sequence shown here is derived from an EMBL/GenBank/DDBJ whole genome shotgun (WGS) entry which is preliminary data.</text>
</comment>
<dbReference type="RefSeq" id="WP_216549691.1">
    <property type="nucleotide sequence ID" value="NZ_JAHLQO010000005.1"/>
</dbReference>
<evidence type="ECO:0000313" key="2">
    <source>
        <dbReference type="Proteomes" id="UP000783742"/>
    </source>
</evidence>
<name>A0ABS6FKZ1_9FIRM</name>
<protein>
    <submittedName>
        <fullName evidence="1">Uncharacterized protein</fullName>
    </submittedName>
</protein>
<sequence>MAVFDTGPGIVGLYEKKRDFLNYYIDDKFEYYGLYKRDTVNKRLDELMPIFKRKEKIYVLDFDAINYFKEDGRAIYGKKAIREKLKDKKILCLCSKLTESEKTLNEFTDFHVDYFSVPLLINACNDQIADEIIEKICHEVFQDFDYKDYDLIFLASSGLHLKREFFENYFGVEVYSNTDAVLEEYEYKKENYVRDFFYTTFSKMGFYSRAEKYLRDRGILKDRELLNVSNLRVKK</sequence>
<organism evidence="1 2">
    <name type="scientific">Peptoniphilus ovalis</name>
    <dbReference type="NCBI Taxonomy" id="2841503"/>
    <lineage>
        <taxon>Bacteria</taxon>
        <taxon>Bacillati</taxon>
        <taxon>Bacillota</taxon>
        <taxon>Tissierellia</taxon>
        <taxon>Tissierellales</taxon>
        <taxon>Peptoniphilaceae</taxon>
        <taxon>Peptoniphilus</taxon>
    </lineage>
</organism>
<keyword evidence="2" id="KW-1185">Reference proteome</keyword>